<sequence length="128" mass="14333">MIAMNKNQNFVRLVSPEQSSLLSNNKKLETIALRNNKKSPLHFLSGSLTALLFGWLSLRLSQQMSIYFALHSFNTKSSINITFSVALKTLIIGITYLATFSFSFIGIGLFVVFIRSVLLDNEDATSEH</sequence>
<evidence type="ECO:0008006" key="6">
    <source>
        <dbReference type="Google" id="ProtNLM"/>
    </source>
</evidence>
<gene>
    <name evidence="4" type="primary">MYN1_Chr_196</name>
    <name evidence="2" type="ORF">PCKR_237</name>
    <name evidence="3" type="ORF">PFK_237</name>
    <name evidence="4" type="ORF">PMYN1_Chma200</name>
</gene>
<geneLocation type="plastid" evidence="2"/>
<dbReference type="AlphaFoldDB" id="A0A1L5YBE4"/>
<evidence type="ECO:0000256" key="1">
    <source>
        <dbReference type="SAM" id="Phobius"/>
    </source>
</evidence>
<proteinExistence type="predicted"/>
<dbReference type="EMBL" id="KX897545">
    <property type="protein sequence ID" value="APP88032.1"/>
    <property type="molecule type" value="Genomic_DNA"/>
</dbReference>
<accession>A0A1L5YBE4</accession>
<keyword evidence="2" id="KW-0934">Plastid</keyword>
<evidence type="ECO:0000313" key="2">
    <source>
        <dbReference type="EMBL" id="APP88032.1"/>
    </source>
</evidence>
<keyword evidence="5" id="KW-1185">Reference proteome</keyword>
<dbReference type="EMBL" id="KY124271">
    <property type="protein sequence ID" value="AQX44799.1"/>
    <property type="molecule type" value="Genomic_DNA"/>
</dbReference>
<evidence type="ECO:0000313" key="5">
    <source>
        <dbReference type="Proteomes" id="UP000503178"/>
    </source>
</evidence>
<keyword evidence="1" id="KW-0812">Transmembrane</keyword>
<organism evidence="2">
    <name type="scientific">Paulinella micropora</name>
    <dbReference type="NCBI Taxonomy" id="1928728"/>
    <lineage>
        <taxon>Eukaryota</taxon>
        <taxon>Sar</taxon>
        <taxon>Rhizaria</taxon>
        <taxon>Cercozoa</taxon>
        <taxon>Imbricatea</taxon>
        <taxon>Silicofilosea</taxon>
        <taxon>Euglyphida</taxon>
        <taxon>Paulinellidae</taxon>
        <taxon>Paulinella</taxon>
    </lineage>
</organism>
<evidence type="ECO:0000313" key="3">
    <source>
        <dbReference type="EMBL" id="AQX44799.1"/>
    </source>
</evidence>
<dbReference type="EMBL" id="LC490351">
    <property type="protein sequence ID" value="BBL86012.1"/>
    <property type="molecule type" value="Genomic_DNA"/>
</dbReference>
<keyword evidence="1" id="KW-1133">Transmembrane helix</keyword>
<reference evidence="2" key="1">
    <citation type="journal article" date="2017" name="Protist">
        <title>Diversity of the Photosynthetic Paulinella Species, with the Description of Paulinella micropora sp. nov. and the Chromatophore Genome Sequence for strain KR01.</title>
        <authorList>
            <person name="Lhee D."/>
            <person name="Yang E.C."/>
            <person name="Kim J.I."/>
            <person name="Nakayama T."/>
            <person name="Zuccarello G."/>
            <person name="Andersen R.A."/>
            <person name="Yoon H.S."/>
        </authorList>
    </citation>
    <scope>NUCLEOTIDE SEQUENCE</scope>
    <source>
        <strain evidence="3">FK01</strain>
        <strain evidence="2">KR01</strain>
    </source>
</reference>
<evidence type="ECO:0000313" key="4">
    <source>
        <dbReference type="EMBL" id="BBL86012.1"/>
    </source>
</evidence>
<reference evidence="4 5" key="2">
    <citation type="submission" date="2019-06" db="EMBL/GenBank/DDBJ databases">
        <title>A hidden player of endosymbiotic evolution: DNA virus triggered massive gene transfer.</title>
        <authorList>
            <person name="Matsuo M."/>
            <person name="Katahata A."/>
            <person name="Tachikawa M."/>
            <person name="Minakuchi Y."/>
            <person name="Noguchi H."/>
            <person name="Toyoda A."/>
            <person name="Fujiyama A."/>
            <person name="Suzuki Y."/>
            <person name="Satoh S."/>
            <person name="Nakayama T."/>
            <person name="Kamikawa R."/>
            <person name="Nomura M."/>
            <person name="Inagaki Y."/>
            <person name="Ishida K."/>
            <person name="Obokata J."/>
        </authorList>
    </citation>
    <scope>NUCLEOTIDE SEQUENCE [LARGE SCALE GENOMIC DNA]</scope>
    <source>
        <strain evidence="4 5">MYN1</strain>
    </source>
</reference>
<feature type="transmembrane region" description="Helical" evidence="1">
    <location>
        <begin position="41"/>
        <end position="58"/>
    </location>
</feature>
<dbReference type="Proteomes" id="UP000503178">
    <property type="component" value="Chromatophore Pltd"/>
</dbReference>
<keyword evidence="1" id="KW-0472">Membrane</keyword>
<protein>
    <recommendedName>
        <fullName evidence="6">DUF3082 domain-containing protein</fullName>
    </recommendedName>
</protein>
<name>A0A1L5YBE4_9EUKA</name>
<feature type="transmembrane region" description="Helical" evidence="1">
    <location>
        <begin position="90"/>
        <end position="114"/>
    </location>
</feature>
<dbReference type="Pfam" id="PF11282">
    <property type="entry name" value="DUF3082"/>
    <property type="match status" value="1"/>
</dbReference>
<dbReference type="InterPro" id="IPR021434">
    <property type="entry name" value="DUF3082"/>
</dbReference>